<comment type="caution">
    <text evidence="1">The sequence shown here is derived from an EMBL/GenBank/DDBJ whole genome shotgun (WGS) entry which is preliminary data.</text>
</comment>
<gene>
    <name evidence="1" type="ORF">M9H77_23968</name>
</gene>
<protein>
    <submittedName>
        <fullName evidence="1">Uncharacterized protein</fullName>
    </submittedName>
</protein>
<dbReference type="EMBL" id="CM044705">
    <property type="protein sequence ID" value="KAI5664645.1"/>
    <property type="molecule type" value="Genomic_DNA"/>
</dbReference>
<evidence type="ECO:0000313" key="2">
    <source>
        <dbReference type="Proteomes" id="UP001060085"/>
    </source>
</evidence>
<dbReference type="Proteomes" id="UP001060085">
    <property type="component" value="Linkage Group LG05"/>
</dbReference>
<name>A0ACC0AUS9_CATRO</name>
<reference evidence="2" key="1">
    <citation type="journal article" date="2023" name="Nat. Plants">
        <title>Single-cell RNA sequencing provides a high-resolution roadmap for understanding the multicellular compartmentation of specialized metabolism.</title>
        <authorList>
            <person name="Sun S."/>
            <person name="Shen X."/>
            <person name="Li Y."/>
            <person name="Li Y."/>
            <person name="Wang S."/>
            <person name="Li R."/>
            <person name="Zhang H."/>
            <person name="Shen G."/>
            <person name="Guo B."/>
            <person name="Wei J."/>
            <person name="Xu J."/>
            <person name="St-Pierre B."/>
            <person name="Chen S."/>
            <person name="Sun C."/>
        </authorList>
    </citation>
    <scope>NUCLEOTIDE SEQUENCE [LARGE SCALE GENOMIC DNA]</scope>
</reference>
<organism evidence="1 2">
    <name type="scientific">Catharanthus roseus</name>
    <name type="common">Madagascar periwinkle</name>
    <name type="synonym">Vinca rosea</name>
    <dbReference type="NCBI Taxonomy" id="4058"/>
    <lineage>
        <taxon>Eukaryota</taxon>
        <taxon>Viridiplantae</taxon>
        <taxon>Streptophyta</taxon>
        <taxon>Embryophyta</taxon>
        <taxon>Tracheophyta</taxon>
        <taxon>Spermatophyta</taxon>
        <taxon>Magnoliopsida</taxon>
        <taxon>eudicotyledons</taxon>
        <taxon>Gunneridae</taxon>
        <taxon>Pentapetalae</taxon>
        <taxon>asterids</taxon>
        <taxon>lamiids</taxon>
        <taxon>Gentianales</taxon>
        <taxon>Apocynaceae</taxon>
        <taxon>Rauvolfioideae</taxon>
        <taxon>Vinceae</taxon>
        <taxon>Catharanthinae</taxon>
        <taxon>Catharanthus</taxon>
    </lineage>
</organism>
<keyword evidence="2" id="KW-1185">Reference proteome</keyword>
<sequence>MEGKTKKIENKGLLQSPELYEYILETTVYPRELQPLKELRLVTADHPWSIMATAPDAGQLMAMLLKMIDAKKTIEIGVFTGYSLLLTALTIPDDGKITAIDVDRQAYEIGLPIIRKAGVEYKVNFIESEALPALDGLLECSHNKGSFDFAFVDADKINYPKYHERLLKLLKKGGIIVYDNTLWAGTVAMAEECVPEVMKARRNYTMEFNKLLAGDSRLEVSQIPLGDGITVCRLLC</sequence>
<proteinExistence type="predicted"/>
<accession>A0ACC0AUS9</accession>
<evidence type="ECO:0000313" key="1">
    <source>
        <dbReference type="EMBL" id="KAI5664645.1"/>
    </source>
</evidence>